<evidence type="ECO:0000313" key="1">
    <source>
        <dbReference type="EMBL" id="KYG67867.1"/>
    </source>
</evidence>
<dbReference type="RefSeq" id="WP_063204571.1">
    <property type="nucleotide sequence ID" value="NZ_LUKD01000001.1"/>
</dbReference>
<name>A0A162GDB2_BDEBC</name>
<comment type="caution">
    <text evidence="1">The sequence shown here is derived from an EMBL/GenBank/DDBJ whole genome shotgun (WGS) entry which is preliminary data.</text>
</comment>
<proteinExistence type="predicted"/>
<organism evidence="1 2">
    <name type="scientific">Bdellovibrio bacteriovorus</name>
    <dbReference type="NCBI Taxonomy" id="959"/>
    <lineage>
        <taxon>Bacteria</taxon>
        <taxon>Pseudomonadati</taxon>
        <taxon>Bdellovibrionota</taxon>
        <taxon>Bdellovibrionia</taxon>
        <taxon>Bdellovibrionales</taxon>
        <taxon>Pseudobdellovibrionaceae</taxon>
        <taxon>Bdellovibrio</taxon>
    </lineage>
</organism>
<gene>
    <name evidence="1" type="ORF">AZI87_00905</name>
</gene>
<dbReference type="EMBL" id="LUKD01000001">
    <property type="protein sequence ID" value="KYG67867.1"/>
    <property type="molecule type" value="Genomic_DNA"/>
</dbReference>
<dbReference type="OrthoDB" id="2084334at2"/>
<dbReference type="Proteomes" id="UP000075799">
    <property type="component" value="Unassembled WGS sequence"/>
</dbReference>
<dbReference type="AlphaFoldDB" id="A0A162GDB2"/>
<reference evidence="1 2" key="1">
    <citation type="submission" date="2016-03" db="EMBL/GenBank/DDBJ databases">
        <authorList>
            <person name="Ploux O."/>
        </authorList>
    </citation>
    <scope>NUCLEOTIDE SEQUENCE [LARGE SCALE GENOMIC DNA]</scope>
    <source>
        <strain evidence="1 2">EC13</strain>
    </source>
</reference>
<accession>A0A162GDB2</accession>
<evidence type="ECO:0000313" key="2">
    <source>
        <dbReference type="Proteomes" id="UP000075799"/>
    </source>
</evidence>
<protein>
    <submittedName>
        <fullName evidence="1">Uncharacterized protein</fullName>
    </submittedName>
</protein>
<sequence>MADLEKVAEETFTKILKKAFRVVKHDANGEYEVLLQKENLPDFFGGMLNFVAICLEEVCKSSDEDLTEPMKVNLLKTAEFFRAIPISEDSPGMKESVEIFQMQCTVLAAALNEKIDYLSLQNLCGDISKIHSEYLKNGSLISCVDVLIREQAQIPKMIDRWGKSKVLSDRMLILTKALKAHIDSHFELSIPIFLIHIEAIFAGLFSGKNAKKRYEDKKKIARQIIAKKNVGLAADLPFAFTGHVLQIVIDEILSQIDMDPEGDFPNRHAVVHGQDLNYFTDPYASTRCILILDSLSRLPVDDFKARE</sequence>